<keyword evidence="6 13" id="KW-0547">Nucleotide-binding</keyword>
<dbReference type="Gene3D" id="3.40.50.1000">
    <property type="entry name" value="HAD superfamily/HAD-like"/>
    <property type="match status" value="1"/>
</dbReference>
<evidence type="ECO:0000259" key="16">
    <source>
        <dbReference type="Pfam" id="PF12409"/>
    </source>
</evidence>
<evidence type="ECO:0000256" key="9">
    <source>
        <dbReference type="ARBA" id="ARBA00022967"/>
    </source>
</evidence>
<dbReference type="EC" id="7.2.2.-" evidence="13"/>
<evidence type="ECO:0000256" key="8">
    <source>
        <dbReference type="ARBA" id="ARBA00022842"/>
    </source>
</evidence>
<dbReference type="InterPro" id="IPR047819">
    <property type="entry name" value="P5A-ATPase_N"/>
</dbReference>
<dbReference type="InterPro" id="IPR044492">
    <property type="entry name" value="P_typ_ATPase_HD_dom"/>
</dbReference>
<dbReference type="HOGENOM" id="CLU_001828_0_0_1"/>
<dbReference type="SUPFAM" id="SSF81665">
    <property type="entry name" value="Calcium ATPase, transmembrane domain M"/>
    <property type="match status" value="1"/>
</dbReference>
<evidence type="ECO:0000256" key="10">
    <source>
        <dbReference type="ARBA" id="ARBA00022989"/>
    </source>
</evidence>
<dbReference type="Pfam" id="PF12409">
    <property type="entry name" value="P5-ATPase"/>
    <property type="match status" value="1"/>
</dbReference>
<dbReference type="InterPro" id="IPR001757">
    <property type="entry name" value="P_typ_ATPase"/>
</dbReference>
<keyword evidence="4 13" id="KW-0812">Transmembrane</keyword>
<accession>Q237J9</accession>
<evidence type="ECO:0000256" key="5">
    <source>
        <dbReference type="ARBA" id="ARBA00022723"/>
    </source>
</evidence>
<dbReference type="InterPro" id="IPR036412">
    <property type="entry name" value="HAD-like_sf"/>
</dbReference>
<dbReference type="SUPFAM" id="SSF81660">
    <property type="entry name" value="Metal cation-transporting ATPase, ATP-binding domain N"/>
    <property type="match status" value="1"/>
</dbReference>
<dbReference type="InterPro" id="IPR023299">
    <property type="entry name" value="ATPase_P-typ_cyto_dom_N"/>
</dbReference>
<evidence type="ECO:0000256" key="11">
    <source>
        <dbReference type="ARBA" id="ARBA00023136"/>
    </source>
</evidence>
<feature type="transmembrane region" description="Helical" evidence="13">
    <location>
        <begin position="1060"/>
        <end position="1080"/>
    </location>
</feature>
<dbReference type="SUPFAM" id="SSF56784">
    <property type="entry name" value="HAD-like"/>
    <property type="match status" value="1"/>
</dbReference>
<sequence>MNNQNQHTIKVGKSNVEGGCEVLYAKLLKQSKSDIALVVFLSVITCGVFLLLLKWSFRLRRKFLYKNCSSVAESTHVLVRNEDGVVSIQKRESFQIRNQTTQQLENWVCFKNRKLVYVLRNSQEGTQEFRAVEFPICEIPFSQLSKREFLTAEQVIEHREEYGICEKTIEIPSLFGFLAHEMTSPFYFLQYASVIIWLLQNYVQFAVIIISVQFAITLLNYAMTRMSLRKIQQLAKNNQTITVFRADSQQGKVIDCKELVVGDIIELKEKMVIPCDCMLLSGELLMNEVSLTGESVPIPKSPIGQEDESCFDYSSSDHKKFYLFDGTTIFQSKTDGQGKVLAKVIRVGYTSFKGQILRSVLYPRPTEFDFIKNSILFFAGLSVVMFIIFLARVPKMVDLEIDVIIYFYRLFDTITWIVPPFLPIFQSLSLTFSLMRLRNNNIFGIEPQKTLIAGKVTHMCFDKTGTLTTIGIDVNGYYGSNLTKMLTIKDVKKEEFEDNIHFKLFSTCHGAYLLNNELVGDMLDIEMLKYSQYKIENSKDVSIKFTATKGSSKLEVLNIFEFDSDVQRMSSIVRDTKQNKCYAFLKGAPERVKELCTEDSIPANFTEQLNKLSLKGFRVLGLSYREIDQSNEDVSTMQRQDLEQNLRFLGFLVLENKLKEDTADVIKRLREGGVQCKIISGDNPLTTLQTGSECNILNPEQKIFFIDMQQPGQNIVISKVESEKIETLQIPNDQNPLDVINQLVKNQEQIVITGKIIEHFENMLKQINQNNNSSNGSMSDHRSSDKNTEQGNENQNAQQLTLNEEEIASLQSGVMKGYQSLVKQASVFSRMRPEQKRRIIELLQLQHIKVGMIGDGANDCESIKQADVGISFSSSDAALTAPFSSKSDSISCVETILCDGRATMAINVEIFRCIVIQNILKFVGCMVMLEEAQNFGDFQFTFLSFLCGMPLLALLAASKPVKKLQPEIPDDKFYKLPNCVSIYSQIIIYSVAMIISALYLKDQPWHISDETLDVVNGQRIFRKKGELNTVVFLMIVIFYMTSCFSFYISKPFKQLFIQNYLLTLFWLAEFTYAIVMFVKLDTQIPTFDFDLNLQDEQKAMNIMLMITLLAGAGACLFEDLVVKKFIAKNESTDQRLKIIQLKQ</sequence>
<dbReference type="SUPFAM" id="SSF81653">
    <property type="entry name" value="Calcium ATPase, transduction domain A"/>
    <property type="match status" value="1"/>
</dbReference>
<evidence type="ECO:0000256" key="13">
    <source>
        <dbReference type="RuleBase" id="RU362082"/>
    </source>
</evidence>
<feature type="transmembrane region" description="Helical" evidence="13">
    <location>
        <begin position="374"/>
        <end position="393"/>
    </location>
</feature>
<dbReference type="EMBL" id="GG662743">
    <property type="protein sequence ID" value="EAR92742.1"/>
    <property type="molecule type" value="Genomic_DNA"/>
</dbReference>
<feature type="domain" description="P5B-type ATPase N-terminal" evidence="16">
    <location>
        <begin position="29"/>
        <end position="104"/>
    </location>
</feature>
<comment type="similarity">
    <text evidence="2 13">Belongs to the cation transport ATPase (P-type) (TC 3.A.3) family. Type V subfamily.</text>
</comment>
<keyword evidence="8 13" id="KW-0460">Magnesium</keyword>
<dbReference type="InterPro" id="IPR006544">
    <property type="entry name" value="P-type_TPase_V"/>
</dbReference>
<dbReference type="RefSeq" id="XP_001012987.1">
    <property type="nucleotide sequence ID" value="XM_001012987.1"/>
</dbReference>
<keyword evidence="11 13" id="KW-0472">Membrane</keyword>
<dbReference type="InterPro" id="IPR023298">
    <property type="entry name" value="ATPase_P-typ_TM_dom_sf"/>
</dbReference>
<dbReference type="GO" id="GO:0019829">
    <property type="term" value="F:ATPase-coupled monoatomic cation transmembrane transporter activity"/>
    <property type="evidence" value="ECO:0007669"/>
    <property type="project" value="UniProtKB-UniRule"/>
</dbReference>
<dbReference type="GO" id="GO:0016020">
    <property type="term" value="C:membrane"/>
    <property type="evidence" value="ECO:0007669"/>
    <property type="project" value="UniProtKB-SubCell"/>
</dbReference>
<evidence type="ECO:0000313" key="17">
    <source>
        <dbReference type="EMBL" id="EAR92742.1"/>
    </source>
</evidence>
<dbReference type="SFLD" id="SFLDF00027">
    <property type="entry name" value="p-type_atpase"/>
    <property type="match status" value="1"/>
</dbReference>
<keyword evidence="3" id="KW-0597">Phosphoprotein</keyword>
<feature type="transmembrane region" description="Helical" evidence="13">
    <location>
        <begin position="910"/>
        <end position="929"/>
    </location>
</feature>
<dbReference type="Pfam" id="PF00122">
    <property type="entry name" value="E1-E2_ATPase"/>
    <property type="match status" value="1"/>
</dbReference>
<feature type="transmembrane region" description="Helical" evidence="13">
    <location>
        <begin position="979"/>
        <end position="1000"/>
    </location>
</feature>
<feature type="transmembrane region" description="Helical" evidence="13">
    <location>
        <begin position="205"/>
        <end position="223"/>
    </location>
</feature>
<evidence type="ECO:0000256" key="6">
    <source>
        <dbReference type="ARBA" id="ARBA00022741"/>
    </source>
</evidence>
<dbReference type="GO" id="GO:0046872">
    <property type="term" value="F:metal ion binding"/>
    <property type="evidence" value="ECO:0007669"/>
    <property type="project" value="UniProtKB-UniRule"/>
</dbReference>
<dbReference type="PROSITE" id="PS00154">
    <property type="entry name" value="ATPASE_E1_E2"/>
    <property type="match status" value="1"/>
</dbReference>
<dbReference type="Proteomes" id="UP000009168">
    <property type="component" value="Unassembled WGS sequence"/>
</dbReference>
<dbReference type="OrthoDB" id="10256233at2759"/>
<dbReference type="GO" id="GO:0005524">
    <property type="term" value="F:ATP binding"/>
    <property type="evidence" value="ECO:0007669"/>
    <property type="project" value="UniProtKB-UniRule"/>
</dbReference>
<dbReference type="Gene3D" id="3.40.1110.10">
    <property type="entry name" value="Calcium-transporting ATPase, cytoplasmic domain N"/>
    <property type="match status" value="1"/>
</dbReference>
<dbReference type="AlphaFoldDB" id="Q237J9"/>
<dbReference type="GeneID" id="7829890"/>
<dbReference type="SFLD" id="SFLDS00003">
    <property type="entry name" value="Haloacid_Dehalogenase"/>
    <property type="match status" value="1"/>
</dbReference>
<dbReference type="GO" id="GO:0140358">
    <property type="term" value="F:P-type transmembrane transporter activity"/>
    <property type="evidence" value="ECO:0007669"/>
    <property type="project" value="InterPro"/>
</dbReference>
<evidence type="ECO:0000313" key="18">
    <source>
        <dbReference type="Proteomes" id="UP000009168"/>
    </source>
</evidence>
<keyword evidence="9 13" id="KW-1278">Translocase</keyword>
<dbReference type="KEGG" id="tet:TTHERM_00322860"/>
<feature type="transmembrane region" description="Helical" evidence="13">
    <location>
        <begin position="177"/>
        <end position="199"/>
    </location>
</feature>
<evidence type="ECO:0000256" key="2">
    <source>
        <dbReference type="ARBA" id="ARBA00006000"/>
    </source>
</evidence>
<dbReference type="PRINTS" id="PR00119">
    <property type="entry name" value="CATATPASE"/>
</dbReference>
<organism evidence="17 18">
    <name type="scientific">Tetrahymena thermophila (strain SB210)</name>
    <dbReference type="NCBI Taxonomy" id="312017"/>
    <lineage>
        <taxon>Eukaryota</taxon>
        <taxon>Sar</taxon>
        <taxon>Alveolata</taxon>
        <taxon>Ciliophora</taxon>
        <taxon>Intramacronucleata</taxon>
        <taxon>Oligohymenophorea</taxon>
        <taxon>Hymenostomatida</taxon>
        <taxon>Tetrahymenina</taxon>
        <taxon>Tetrahymenidae</taxon>
        <taxon>Tetrahymena</taxon>
    </lineage>
</organism>
<evidence type="ECO:0000256" key="3">
    <source>
        <dbReference type="ARBA" id="ARBA00022553"/>
    </source>
</evidence>
<protein>
    <recommendedName>
        <fullName evidence="13">Cation-transporting ATPase</fullName>
        <ecNumber evidence="13">7.2.2.-</ecNumber>
    </recommendedName>
</protein>
<evidence type="ECO:0000256" key="4">
    <source>
        <dbReference type="ARBA" id="ARBA00022692"/>
    </source>
</evidence>
<evidence type="ECO:0000256" key="7">
    <source>
        <dbReference type="ARBA" id="ARBA00022840"/>
    </source>
</evidence>
<name>Q237J9_TETTS</name>
<dbReference type="SFLD" id="SFLDG00002">
    <property type="entry name" value="C1.7:_P-type_atpase_like"/>
    <property type="match status" value="1"/>
</dbReference>
<comment type="subcellular location">
    <subcellularLocation>
        <location evidence="1 13">Membrane</location>
        <topology evidence="1 13">Multi-pass membrane protein</topology>
    </subcellularLocation>
</comment>
<keyword evidence="10 13" id="KW-1133">Transmembrane helix</keyword>
<dbReference type="PANTHER" id="PTHR45630:SF8">
    <property type="entry name" value="CATION-TRANSPORTING ATPASE"/>
    <property type="match status" value="1"/>
</dbReference>
<feature type="compositionally biased region" description="Basic and acidic residues" evidence="14">
    <location>
        <begin position="779"/>
        <end position="788"/>
    </location>
</feature>
<dbReference type="InterPro" id="IPR059000">
    <property type="entry name" value="ATPase_P-type_domA"/>
</dbReference>
<feature type="domain" description="P-type ATPase A" evidence="15">
    <location>
        <begin position="239"/>
        <end position="360"/>
    </location>
</feature>
<keyword evidence="5 13" id="KW-0479">Metal-binding</keyword>
<dbReference type="eggNOG" id="KOG0208">
    <property type="taxonomic scope" value="Eukaryota"/>
</dbReference>
<dbReference type="Pfam" id="PF13246">
    <property type="entry name" value="Cation_ATPase"/>
    <property type="match status" value="1"/>
</dbReference>
<dbReference type="GO" id="GO:0016887">
    <property type="term" value="F:ATP hydrolysis activity"/>
    <property type="evidence" value="ECO:0007669"/>
    <property type="project" value="InterPro"/>
</dbReference>
<dbReference type="Gene3D" id="2.70.150.10">
    <property type="entry name" value="Calcium-transporting ATPase, cytoplasmic transduction domain A"/>
    <property type="match status" value="1"/>
</dbReference>
<feature type="transmembrane region" description="Helical" evidence="13">
    <location>
        <begin position="413"/>
        <end position="435"/>
    </location>
</feature>
<dbReference type="NCBIfam" id="TIGR01494">
    <property type="entry name" value="ATPase_P-type"/>
    <property type="match status" value="1"/>
</dbReference>
<feature type="compositionally biased region" description="Low complexity" evidence="14">
    <location>
        <begin position="768"/>
        <end position="778"/>
    </location>
</feature>
<evidence type="ECO:0000256" key="1">
    <source>
        <dbReference type="ARBA" id="ARBA00004141"/>
    </source>
</evidence>
<evidence type="ECO:0000259" key="15">
    <source>
        <dbReference type="Pfam" id="PF00122"/>
    </source>
</evidence>
<dbReference type="PANTHER" id="PTHR45630">
    <property type="entry name" value="CATION-TRANSPORTING ATPASE-RELATED"/>
    <property type="match status" value="1"/>
</dbReference>
<feature type="transmembrane region" description="Helical" evidence="13">
    <location>
        <begin position="1029"/>
        <end position="1048"/>
    </location>
</feature>
<dbReference type="NCBIfam" id="TIGR01657">
    <property type="entry name" value="P-ATPase-V"/>
    <property type="match status" value="1"/>
</dbReference>
<feature type="region of interest" description="Disordered" evidence="14">
    <location>
        <begin position="768"/>
        <end position="797"/>
    </location>
</feature>
<feature type="transmembrane region" description="Helical" evidence="13">
    <location>
        <begin position="941"/>
        <end position="958"/>
    </location>
</feature>
<keyword evidence="18" id="KW-1185">Reference proteome</keyword>
<dbReference type="InterPro" id="IPR018303">
    <property type="entry name" value="ATPase_P-typ_P_site"/>
</dbReference>
<feature type="transmembrane region" description="Helical" evidence="13">
    <location>
        <begin position="1100"/>
        <end position="1122"/>
    </location>
</feature>
<dbReference type="STRING" id="312017.Q237J9"/>
<dbReference type="OMA" id="ICISCCH"/>
<evidence type="ECO:0000256" key="12">
    <source>
        <dbReference type="ARBA" id="ARBA00049360"/>
    </source>
</evidence>
<keyword evidence="7 13" id="KW-0067">ATP-binding</keyword>
<dbReference type="InterPro" id="IPR023214">
    <property type="entry name" value="HAD_sf"/>
</dbReference>
<comment type="catalytic activity">
    <reaction evidence="12 13">
        <text>ATP + H2O = ADP + phosphate + H(+)</text>
        <dbReference type="Rhea" id="RHEA:13065"/>
        <dbReference type="ChEBI" id="CHEBI:15377"/>
        <dbReference type="ChEBI" id="CHEBI:15378"/>
        <dbReference type="ChEBI" id="CHEBI:30616"/>
        <dbReference type="ChEBI" id="CHEBI:43474"/>
        <dbReference type="ChEBI" id="CHEBI:456216"/>
    </reaction>
</comment>
<dbReference type="InterPro" id="IPR008250">
    <property type="entry name" value="ATPase_P-typ_transduc_dom_A_sf"/>
</dbReference>
<evidence type="ECO:0000256" key="14">
    <source>
        <dbReference type="SAM" id="MobiDB-lite"/>
    </source>
</evidence>
<feature type="transmembrane region" description="Helical" evidence="13">
    <location>
        <begin position="35"/>
        <end position="53"/>
    </location>
</feature>
<proteinExistence type="inferred from homology"/>
<gene>
    <name evidence="17" type="ORF">TTHERM_00322860</name>
</gene>
<reference evidence="18" key="1">
    <citation type="journal article" date="2006" name="PLoS Biol.">
        <title>Macronuclear genome sequence of the ciliate Tetrahymena thermophila, a model eukaryote.</title>
        <authorList>
            <person name="Eisen J.A."/>
            <person name="Coyne R.S."/>
            <person name="Wu M."/>
            <person name="Wu D."/>
            <person name="Thiagarajan M."/>
            <person name="Wortman J.R."/>
            <person name="Badger J.H."/>
            <person name="Ren Q."/>
            <person name="Amedeo P."/>
            <person name="Jones K.M."/>
            <person name="Tallon L.J."/>
            <person name="Delcher A.L."/>
            <person name="Salzberg S.L."/>
            <person name="Silva J.C."/>
            <person name="Haas B.J."/>
            <person name="Majoros W.H."/>
            <person name="Farzad M."/>
            <person name="Carlton J.M."/>
            <person name="Smith R.K. Jr."/>
            <person name="Garg J."/>
            <person name="Pearlman R.E."/>
            <person name="Karrer K.M."/>
            <person name="Sun L."/>
            <person name="Manning G."/>
            <person name="Elde N.C."/>
            <person name="Turkewitz A.P."/>
            <person name="Asai D.J."/>
            <person name="Wilkes D.E."/>
            <person name="Wang Y."/>
            <person name="Cai H."/>
            <person name="Collins K."/>
            <person name="Stewart B.A."/>
            <person name="Lee S.R."/>
            <person name="Wilamowska K."/>
            <person name="Weinberg Z."/>
            <person name="Ruzzo W.L."/>
            <person name="Wloga D."/>
            <person name="Gaertig J."/>
            <person name="Frankel J."/>
            <person name="Tsao C.-C."/>
            <person name="Gorovsky M.A."/>
            <person name="Keeling P.J."/>
            <person name="Waller R.F."/>
            <person name="Patron N.J."/>
            <person name="Cherry J.M."/>
            <person name="Stover N.A."/>
            <person name="Krieger C.J."/>
            <person name="del Toro C."/>
            <person name="Ryder H.F."/>
            <person name="Williamson S.C."/>
            <person name="Barbeau R.A."/>
            <person name="Hamilton E.P."/>
            <person name="Orias E."/>
        </authorList>
    </citation>
    <scope>NUCLEOTIDE SEQUENCE [LARGE SCALE GENOMIC DNA]</scope>
    <source>
        <strain evidence="18">SB210</strain>
    </source>
</reference>
<dbReference type="InParanoid" id="Q237J9"/>